<gene>
    <name evidence="4" type="ORF">SAMN05192558_103240</name>
</gene>
<dbReference type="GO" id="GO:0003677">
    <property type="term" value="F:DNA binding"/>
    <property type="evidence" value="ECO:0007669"/>
    <property type="project" value="InterPro"/>
</dbReference>
<feature type="region of interest" description="Disordered" evidence="2">
    <location>
        <begin position="1"/>
        <end position="21"/>
    </location>
</feature>
<dbReference type="SMART" id="SM00028">
    <property type="entry name" value="TPR"/>
    <property type="match status" value="3"/>
</dbReference>
<evidence type="ECO:0000259" key="3">
    <source>
        <dbReference type="SMART" id="SM01043"/>
    </source>
</evidence>
<dbReference type="SUPFAM" id="SSF48452">
    <property type="entry name" value="TPR-like"/>
    <property type="match status" value="2"/>
</dbReference>
<proteinExistence type="predicted"/>
<dbReference type="InterPro" id="IPR036388">
    <property type="entry name" value="WH-like_DNA-bd_sf"/>
</dbReference>
<dbReference type="Gene3D" id="1.25.40.10">
    <property type="entry name" value="Tetratricopeptide repeat domain"/>
    <property type="match status" value="4"/>
</dbReference>
<dbReference type="InterPro" id="IPR005158">
    <property type="entry name" value="BTAD"/>
</dbReference>
<dbReference type="PANTHER" id="PTHR35807:SF2">
    <property type="entry name" value="TRANSCRIPTIONAL ACTIVATOR DOMAIN"/>
    <property type="match status" value="1"/>
</dbReference>
<dbReference type="Proteomes" id="UP000199651">
    <property type="component" value="Unassembled WGS sequence"/>
</dbReference>
<dbReference type="InterPro" id="IPR051677">
    <property type="entry name" value="AfsR-DnrI-RedD_regulator"/>
</dbReference>
<accession>A0A1H0JWN0</accession>
<dbReference type="InterPro" id="IPR059106">
    <property type="entry name" value="WHD_MalT"/>
</dbReference>
<dbReference type="SUPFAM" id="SSF46894">
    <property type="entry name" value="C-terminal effector domain of the bipartite response regulators"/>
    <property type="match status" value="1"/>
</dbReference>
<evidence type="ECO:0000256" key="1">
    <source>
        <dbReference type="PROSITE-ProRule" id="PRU00339"/>
    </source>
</evidence>
<keyword evidence="5" id="KW-1185">Reference proteome</keyword>
<dbReference type="OrthoDB" id="134985at2"/>
<dbReference type="RefSeq" id="WP_091371949.1">
    <property type="nucleotide sequence ID" value="NZ_FNDV01000002.1"/>
</dbReference>
<dbReference type="STRING" id="504798.SAMN05421871_102809"/>
<keyword evidence="1" id="KW-0802">TPR repeat</keyword>
<dbReference type="InterPro" id="IPR016032">
    <property type="entry name" value="Sig_transdc_resp-reg_C-effctor"/>
</dbReference>
<dbReference type="InterPro" id="IPR011990">
    <property type="entry name" value="TPR-like_helical_dom_sf"/>
</dbReference>
<reference evidence="5" key="1">
    <citation type="submission" date="2016-10" db="EMBL/GenBank/DDBJ databases">
        <authorList>
            <person name="Varghese N."/>
            <person name="Submissions S."/>
        </authorList>
    </citation>
    <scope>NUCLEOTIDE SEQUENCE [LARGE SCALE GENOMIC DNA]</scope>
    <source>
        <strain evidence="5">IBRC-M 10655</strain>
    </source>
</reference>
<dbReference type="InterPro" id="IPR027417">
    <property type="entry name" value="P-loop_NTPase"/>
</dbReference>
<dbReference type="EMBL" id="FNJB01000003">
    <property type="protein sequence ID" value="SDO47892.1"/>
    <property type="molecule type" value="Genomic_DNA"/>
</dbReference>
<evidence type="ECO:0000313" key="5">
    <source>
        <dbReference type="Proteomes" id="UP000199651"/>
    </source>
</evidence>
<feature type="repeat" description="TPR" evidence="1">
    <location>
        <begin position="647"/>
        <end position="680"/>
    </location>
</feature>
<protein>
    <submittedName>
        <fullName evidence="4">ATP-, maltotriose-and DNA-dependent transcriptional regulator MalT</fullName>
    </submittedName>
</protein>
<dbReference type="InterPro" id="IPR019734">
    <property type="entry name" value="TPR_rpt"/>
</dbReference>
<dbReference type="Gene3D" id="3.40.50.300">
    <property type="entry name" value="P-loop containing nucleotide triphosphate hydrolases"/>
    <property type="match status" value="1"/>
</dbReference>
<dbReference type="Pfam" id="PF25873">
    <property type="entry name" value="WHD_MalT"/>
    <property type="match status" value="1"/>
</dbReference>
<dbReference type="GO" id="GO:0006355">
    <property type="term" value="P:regulation of DNA-templated transcription"/>
    <property type="evidence" value="ECO:0007669"/>
    <property type="project" value="InterPro"/>
</dbReference>
<dbReference type="AlphaFoldDB" id="A0A1H0JWN0"/>
<dbReference type="PANTHER" id="PTHR35807">
    <property type="entry name" value="TRANSCRIPTIONAL REGULATOR REDD-RELATED"/>
    <property type="match status" value="1"/>
</dbReference>
<organism evidence="4 5">
    <name type="scientific">Actinokineospora alba</name>
    <dbReference type="NCBI Taxonomy" id="504798"/>
    <lineage>
        <taxon>Bacteria</taxon>
        <taxon>Bacillati</taxon>
        <taxon>Actinomycetota</taxon>
        <taxon>Actinomycetes</taxon>
        <taxon>Pseudonocardiales</taxon>
        <taxon>Pseudonocardiaceae</taxon>
        <taxon>Actinokineospora</taxon>
    </lineage>
</organism>
<name>A0A1H0JWN0_9PSEU</name>
<dbReference type="Pfam" id="PF03704">
    <property type="entry name" value="BTAD"/>
    <property type="match status" value="1"/>
</dbReference>
<dbReference type="PROSITE" id="PS50005">
    <property type="entry name" value="TPR"/>
    <property type="match status" value="1"/>
</dbReference>
<dbReference type="Pfam" id="PF13424">
    <property type="entry name" value="TPR_12"/>
    <property type="match status" value="1"/>
</dbReference>
<sequence>MAGEGHRSSGRAVPPAEPYGTVARPRLDDLLAEGTRRRLVTVVADAGFGKSTLLASWAARNACAWYTVTAEDRTLAAMVTGLVDALRLRVPALSSTIAGVVDGPRGPDADAEQPMRALAYAAALAEALERHLTDDLVLVLDDVQELAPDDPAATLVEGLIRAGPPALHLVLASRSRVPFRIERLRGRGQVLEIDAGTLAFTAEETGEALRTVLGEPVPELAAMVHDAVRGWPAAARLAGEALRPVAPADREARLRRALRPGGPVFGYLAEEIFACESDQVRHLISMVAGLPWFSADLCAALGVADAEDLIDSLETRGFLVAGGDADRYQLNPLIREFALTRMPLDPVDRLTAVLDAGRYFAETGDYREALGCLRTGGDSTSVSDLLWAHGHAMIAGGDAEAVVDAIAAIDPDARDGVLDQLDGEARQVLGDWVGAQASFERTIGDEGPVAVGLAWRMGLIHHLRGHLDEAIATYRRGTIDGSEPREEALLQAWWASAHWLRGEIDECRQLSAAALSAAHAARDDRALAAAHTVLAMLAALDSDPRANAAHYLRALDHAERAGDVLQSIRIRVNRSSHHIAEAQYAQGISELDVAIRLADLAGFAAFRALALNNRGEALLGLGRLDEARAELEASRLLYQRLESKLVAHPLTNLGEVYRQRGDLAMARACYEEAISMAGETRDMQSLVPSLAGLARVLIEEQPDRATELVELARRAVSYGPVLGQSAALLSLGWVSLHRGHLADAAAAADEAAALSRRRRDRAGLAEALELKAAATSSVGPVDQLLEESLSIRREIGDPLGQARVELMLARRSTGERARELAASAHQRFLAAGATRYAAQAALAEERAAPPDVRVECLGGFRVVRDGTPVPLSEWPSRKARDLLKILIARRGHRVPRAQLMDSLWPGEAESVVSARLSVALSTVRLVLDPGKRFAPDHFVGADRASVWLDLATTSIDVEEFLRDAQAGLDAAKAGRPAQAVLLLRTAEAAYTGDFLDEDVYQDWASVLREEARSVYVRVAHYLADHAVESGENYSAASYSLRILQHDQYDERAHLALVRSSVMAGAHGEARRAYRTYVARMSELGVEPAQFPNSRGAERNFKAV</sequence>
<dbReference type="Gene3D" id="1.10.10.10">
    <property type="entry name" value="Winged helix-like DNA-binding domain superfamily/Winged helix DNA-binding domain"/>
    <property type="match status" value="1"/>
</dbReference>
<feature type="domain" description="Bacterial transcriptional activator" evidence="3">
    <location>
        <begin position="955"/>
        <end position="1089"/>
    </location>
</feature>
<evidence type="ECO:0000256" key="2">
    <source>
        <dbReference type="SAM" id="MobiDB-lite"/>
    </source>
</evidence>
<dbReference type="SMART" id="SM01043">
    <property type="entry name" value="BTAD"/>
    <property type="match status" value="1"/>
</dbReference>
<evidence type="ECO:0000313" key="4">
    <source>
        <dbReference type="EMBL" id="SDO47892.1"/>
    </source>
</evidence>